<evidence type="ECO:0000256" key="2">
    <source>
        <dbReference type="SAM" id="MobiDB-lite"/>
    </source>
</evidence>
<dbReference type="Proteomes" id="UP000503540">
    <property type="component" value="Chromosome"/>
</dbReference>
<proteinExistence type="predicted"/>
<dbReference type="AlphaFoldDB" id="A0A6G9YRQ8"/>
<dbReference type="RefSeq" id="WP_203217463.1">
    <property type="nucleotide sequence ID" value="NZ_CP046172.1"/>
</dbReference>
<keyword evidence="1" id="KW-0238">DNA-binding</keyword>
<keyword evidence="5" id="KW-1185">Reference proteome</keyword>
<accession>A0A6G9YRQ8</accession>
<gene>
    <name evidence="4" type="ORF">F5544_40440</name>
</gene>
<feature type="region of interest" description="Disordered" evidence="2">
    <location>
        <begin position="1"/>
        <end position="21"/>
    </location>
</feature>
<evidence type="ECO:0000259" key="3">
    <source>
        <dbReference type="PROSITE" id="PS50943"/>
    </source>
</evidence>
<dbReference type="Pfam" id="PF01381">
    <property type="entry name" value="HTH_3"/>
    <property type="match status" value="1"/>
</dbReference>
<evidence type="ECO:0000313" key="4">
    <source>
        <dbReference type="EMBL" id="QIS15904.1"/>
    </source>
</evidence>
<reference evidence="4 5" key="1">
    <citation type="journal article" date="2019" name="ACS Chem. Biol.">
        <title>Identification and Mobilization of a Cryptic Antibiotic Biosynthesis Gene Locus from a Human-Pathogenic Nocardia Isolate.</title>
        <authorList>
            <person name="Herisse M."/>
            <person name="Ishida K."/>
            <person name="Porter J.L."/>
            <person name="Howden B."/>
            <person name="Hertweck C."/>
            <person name="Stinear T.P."/>
            <person name="Pidot S.J."/>
        </authorList>
    </citation>
    <scope>NUCLEOTIDE SEQUENCE [LARGE SCALE GENOMIC DNA]</scope>
    <source>
        <strain evidence="4 5">AUSMDU00012717</strain>
    </source>
</reference>
<dbReference type="GO" id="GO:0003677">
    <property type="term" value="F:DNA binding"/>
    <property type="evidence" value="ECO:0007669"/>
    <property type="project" value="UniProtKB-KW"/>
</dbReference>
<dbReference type="InterPro" id="IPR001387">
    <property type="entry name" value="Cro/C1-type_HTH"/>
</dbReference>
<organism evidence="4 5">
    <name type="scientific">Nocardia arthritidis</name>
    <dbReference type="NCBI Taxonomy" id="228602"/>
    <lineage>
        <taxon>Bacteria</taxon>
        <taxon>Bacillati</taxon>
        <taxon>Actinomycetota</taxon>
        <taxon>Actinomycetes</taxon>
        <taxon>Mycobacteriales</taxon>
        <taxon>Nocardiaceae</taxon>
        <taxon>Nocardia</taxon>
    </lineage>
</organism>
<dbReference type="PANTHER" id="PTHR46797:SF1">
    <property type="entry name" value="METHYLPHOSPHONATE SYNTHASE"/>
    <property type="match status" value="1"/>
</dbReference>
<name>A0A6G9YRQ8_9NOCA</name>
<dbReference type="GO" id="GO:0003700">
    <property type="term" value="F:DNA-binding transcription factor activity"/>
    <property type="evidence" value="ECO:0007669"/>
    <property type="project" value="TreeGrafter"/>
</dbReference>
<feature type="domain" description="HTH cro/C1-type" evidence="3">
    <location>
        <begin position="44"/>
        <end position="98"/>
    </location>
</feature>
<protein>
    <submittedName>
        <fullName evidence="4">Helix-turn-helix domain-containing protein</fullName>
    </submittedName>
</protein>
<dbReference type="InterPro" id="IPR050807">
    <property type="entry name" value="TransReg_Diox_bact_type"/>
</dbReference>
<dbReference type="SUPFAM" id="SSF47413">
    <property type="entry name" value="lambda repressor-like DNA-binding domains"/>
    <property type="match status" value="1"/>
</dbReference>
<dbReference type="SMART" id="SM00530">
    <property type="entry name" value="HTH_XRE"/>
    <property type="match status" value="1"/>
</dbReference>
<dbReference type="CDD" id="cd00093">
    <property type="entry name" value="HTH_XRE"/>
    <property type="match status" value="1"/>
</dbReference>
<dbReference type="EMBL" id="CP046172">
    <property type="protein sequence ID" value="QIS15904.1"/>
    <property type="molecule type" value="Genomic_DNA"/>
</dbReference>
<sequence length="101" mass="11171">MKGSDPTMVTQEEFDRRSAEVRATPEYQTAYRNAEIAYQIGKTVREAREARGWTQTELAHRSGLKQHAISRLEAGDVVPTLSTLEKIAQAFGGHVQVSIAA</sequence>
<dbReference type="InterPro" id="IPR010982">
    <property type="entry name" value="Lambda_DNA-bd_dom_sf"/>
</dbReference>
<dbReference type="GO" id="GO:0005829">
    <property type="term" value="C:cytosol"/>
    <property type="evidence" value="ECO:0007669"/>
    <property type="project" value="TreeGrafter"/>
</dbReference>
<dbReference type="PANTHER" id="PTHR46797">
    <property type="entry name" value="HTH-TYPE TRANSCRIPTIONAL REGULATOR"/>
    <property type="match status" value="1"/>
</dbReference>
<dbReference type="KEGG" id="nah:F5544_40440"/>
<dbReference type="PROSITE" id="PS50943">
    <property type="entry name" value="HTH_CROC1"/>
    <property type="match status" value="1"/>
</dbReference>
<dbReference type="Gene3D" id="1.10.260.40">
    <property type="entry name" value="lambda repressor-like DNA-binding domains"/>
    <property type="match status" value="1"/>
</dbReference>
<evidence type="ECO:0000313" key="5">
    <source>
        <dbReference type="Proteomes" id="UP000503540"/>
    </source>
</evidence>
<evidence type="ECO:0000256" key="1">
    <source>
        <dbReference type="ARBA" id="ARBA00023125"/>
    </source>
</evidence>